<gene>
    <name evidence="1" type="ORF">GCM10010448_35730</name>
</gene>
<evidence type="ECO:0000313" key="2">
    <source>
        <dbReference type="Proteomes" id="UP001501532"/>
    </source>
</evidence>
<dbReference type="EMBL" id="BAAAUF010000029">
    <property type="protein sequence ID" value="GAA3049600.1"/>
    <property type="molecule type" value="Genomic_DNA"/>
</dbReference>
<evidence type="ECO:0008006" key="3">
    <source>
        <dbReference type="Google" id="ProtNLM"/>
    </source>
</evidence>
<accession>A0ABP6LKV6</accession>
<reference evidence="2" key="1">
    <citation type="journal article" date="2019" name="Int. J. Syst. Evol. Microbiol.">
        <title>The Global Catalogue of Microorganisms (GCM) 10K type strain sequencing project: providing services to taxonomists for standard genome sequencing and annotation.</title>
        <authorList>
            <consortium name="The Broad Institute Genomics Platform"/>
            <consortium name="The Broad Institute Genome Sequencing Center for Infectious Disease"/>
            <person name="Wu L."/>
            <person name="Ma J."/>
        </authorList>
    </citation>
    <scope>NUCLEOTIDE SEQUENCE [LARGE SCALE GENOMIC DNA]</scope>
    <source>
        <strain evidence="2">JCM 9091</strain>
    </source>
</reference>
<keyword evidence="2" id="KW-1185">Reference proteome</keyword>
<dbReference type="Proteomes" id="UP001501532">
    <property type="component" value="Unassembled WGS sequence"/>
</dbReference>
<comment type="caution">
    <text evidence="1">The sequence shown here is derived from an EMBL/GenBank/DDBJ whole genome shotgun (WGS) entry which is preliminary data.</text>
</comment>
<name>A0ABP6LKV6_9ACTN</name>
<protein>
    <recommendedName>
        <fullName evidence="3">Secreted protein</fullName>
    </recommendedName>
</protein>
<evidence type="ECO:0000313" key="1">
    <source>
        <dbReference type="EMBL" id="GAA3049600.1"/>
    </source>
</evidence>
<organism evidence="1 2">
    <name type="scientific">Streptomyces glomeratus</name>
    <dbReference type="NCBI Taxonomy" id="284452"/>
    <lineage>
        <taxon>Bacteria</taxon>
        <taxon>Bacillati</taxon>
        <taxon>Actinomycetota</taxon>
        <taxon>Actinomycetes</taxon>
        <taxon>Kitasatosporales</taxon>
        <taxon>Streptomycetaceae</taxon>
        <taxon>Streptomyces</taxon>
    </lineage>
</organism>
<proteinExistence type="predicted"/>
<sequence length="111" mass="11427">MLDGTTVVLVELEGTVLLPVSSWMPNAVPPPIAAATIATAARRASGPFARFFDVAEGSGSNGAEGPGSNAGGGGHSGFTGEETCCCRGCADWRPSPWGYWSSPLRRKLSVM</sequence>